<feature type="chain" id="PRO_5033008866" description="Outer membrane protein" evidence="1">
    <location>
        <begin position="21"/>
        <end position="401"/>
    </location>
</feature>
<gene>
    <name evidence="2" type="ORF">GGR06_001225</name>
</gene>
<accession>A0A840D516</accession>
<dbReference type="InterPro" id="IPR019861">
    <property type="entry name" value="PorP/SprF_Bacteroidetes"/>
</dbReference>
<keyword evidence="3" id="KW-1185">Reference proteome</keyword>
<name>A0A840D516_9BACE</name>
<sequence length="401" mass="43297">MKKVIFPLILYVLPCCLLTAQNTTSSPASMFGLGELSTGDGGQYAGLGGIGISLRNDHFLNTANPAALTAIDSRRFVFDTGVMGAYKSYTQTGITNSSITGNLNNLAIGCKILPRWYGALFLAPVSSMGYAITLENEVAGTSGTTVSSLFEGSGGLSKIGFSNAYLFGKNLSVGVNLSYIGGTLTQSETQGSASIEESSFKHTYYADFGIQYTIPVNKEKKLILGATYGYSQDLKQDNSLSASSTSGGNTIEEDVANVRQALPQFVSAGISYHSSRWFGALEYKYLDWSRMQSSRSIIRYQNQHKVSIGGGYTAGNIYRKPVTLLLGAGISNSYVVIQKKEAQNYYISTGANFTLPAGNILSLGIKYNDQFNATAGMQREKGVSLFLNLSFWERTYRAKLK</sequence>
<dbReference type="Pfam" id="PF11751">
    <property type="entry name" value="PorP_SprF"/>
    <property type="match status" value="1"/>
</dbReference>
<dbReference type="Gene3D" id="2.40.160.60">
    <property type="entry name" value="Outer membrane protein transport protein (OMPP1/FadL/TodX)"/>
    <property type="match status" value="1"/>
</dbReference>
<dbReference type="EMBL" id="JACIER010000004">
    <property type="protein sequence ID" value="MBB4043443.1"/>
    <property type="molecule type" value="Genomic_DNA"/>
</dbReference>
<proteinExistence type="predicted"/>
<evidence type="ECO:0000256" key="1">
    <source>
        <dbReference type="SAM" id="SignalP"/>
    </source>
</evidence>
<protein>
    <recommendedName>
        <fullName evidence="4">Outer membrane protein</fullName>
    </recommendedName>
</protein>
<dbReference type="RefSeq" id="WP_044161843.1">
    <property type="nucleotide sequence ID" value="NZ_JACIER010000004.1"/>
</dbReference>
<evidence type="ECO:0000313" key="2">
    <source>
        <dbReference type="EMBL" id="MBB4043443.1"/>
    </source>
</evidence>
<evidence type="ECO:0000313" key="3">
    <source>
        <dbReference type="Proteomes" id="UP000560658"/>
    </source>
</evidence>
<dbReference type="SUPFAM" id="SSF56935">
    <property type="entry name" value="Porins"/>
    <property type="match status" value="1"/>
</dbReference>
<comment type="caution">
    <text evidence="2">The sequence shown here is derived from an EMBL/GenBank/DDBJ whole genome shotgun (WGS) entry which is preliminary data.</text>
</comment>
<dbReference type="Proteomes" id="UP000560658">
    <property type="component" value="Unassembled WGS sequence"/>
</dbReference>
<organism evidence="2 3">
    <name type="scientific">Bacteroides reticulotermitis</name>
    <dbReference type="NCBI Taxonomy" id="1133319"/>
    <lineage>
        <taxon>Bacteria</taxon>
        <taxon>Pseudomonadati</taxon>
        <taxon>Bacteroidota</taxon>
        <taxon>Bacteroidia</taxon>
        <taxon>Bacteroidales</taxon>
        <taxon>Bacteroidaceae</taxon>
        <taxon>Bacteroides</taxon>
    </lineage>
</organism>
<keyword evidence="1" id="KW-0732">Signal</keyword>
<feature type="signal peptide" evidence="1">
    <location>
        <begin position="1"/>
        <end position="20"/>
    </location>
</feature>
<evidence type="ECO:0008006" key="4">
    <source>
        <dbReference type="Google" id="ProtNLM"/>
    </source>
</evidence>
<reference evidence="2" key="1">
    <citation type="submission" date="2020-08" db="EMBL/GenBank/DDBJ databases">
        <title>Genomic Encyclopedia of Type Strains, Phase IV (KMG-IV): sequencing the most valuable type-strain genomes for metagenomic binning, comparative biology and taxonomic classification.</title>
        <authorList>
            <person name="Goeker M."/>
        </authorList>
    </citation>
    <scope>NUCLEOTIDE SEQUENCE [LARGE SCALE GENOMIC DNA]</scope>
    <source>
        <strain evidence="2">DSM 105720</strain>
    </source>
</reference>
<dbReference type="AlphaFoldDB" id="A0A840D516"/>